<organism evidence="3 4">
    <name type="scientific">Leucobacter albus</name>
    <dbReference type="NCBI Taxonomy" id="272210"/>
    <lineage>
        <taxon>Bacteria</taxon>
        <taxon>Bacillati</taxon>
        <taxon>Actinomycetota</taxon>
        <taxon>Actinomycetes</taxon>
        <taxon>Micrococcales</taxon>
        <taxon>Microbacteriaceae</taxon>
        <taxon>Leucobacter</taxon>
    </lineage>
</organism>
<dbReference type="Proteomes" id="UP001597181">
    <property type="component" value="Unassembled WGS sequence"/>
</dbReference>
<sequence length="312" mass="31381">MTTGDAGAVDGTGTAGADGAATVAGAAGGALPAVRAVRVAESPACELAESPRLSPSGRSLWFIDIEAARVWRVAATELGNRAAYESLQLPQLPGFVIPESDSSALLGLADGLYRLHWEGAQLARVWELPGAAVPVRINDGALAPDGAVWFGTMNLGEGDPDAGLLFRYAEGVARVVDGPVACWNGIVFDACDAAVLATDTLGREIRRYGRDGDRGASIAVPGPGRAGLPDGLWLAPDGSLWSAIWDAGEVLVLRGGAPASAVLTPGMRPTAIAGLPDGGVVITLAADAAGPGGLAVLEAAGVAEVLGLAHES</sequence>
<gene>
    <name evidence="3" type="ORF">ACFQ3U_04875</name>
</gene>
<dbReference type="InterPro" id="IPR005511">
    <property type="entry name" value="SMP-30"/>
</dbReference>
<dbReference type="InterPro" id="IPR011042">
    <property type="entry name" value="6-blade_b-propeller_TolB-like"/>
</dbReference>
<dbReference type="SUPFAM" id="SSF63829">
    <property type="entry name" value="Calcium-dependent phosphotriesterase"/>
    <property type="match status" value="1"/>
</dbReference>
<protein>
    <submittedName>
        <fullName evidence="3">SMP-30/gluconolactonase/LRE family protein</fullName>
    </submittedName>
</protein>
<dbReference type="PRINTS" id="PR01790">
    <property type="entry name" value="SMP30FAMILY"/>
</dbReference>
<evidence type="ECO:0000313" key="4">
    <source>
        <dbReference type="Proteomes" id="UP001597181"/>
    </source>
</evidence>
<feature type="domain" description="SMP-30/Gluconolactonase/LRE-like region" evidence="2">
    <location>
        <begin position="47"/>
        <end position="273"/>
    </location>
</feature>
<proteinExistence type="inferred from homology"/>
<evidence type="ECO:0000256" key="1">
    <source>
        <dbReference type="ARBA" id="ARBA00008853"/>
    </source>
</evidence>
<dbReference type="Gene3D" id="2.120.10.30">
    <property type="entry name" value="TolB, C-terminal domain"/>
    <property type="match status" value="1"/>
</dbReference>
<comment type="caution">
    <text evidence="3">The sequence shown here is derived from an EMBL/GenBank/DDBJ whole genome shotgun (WGS) entry which is preliminary data.</text>
</comment>
<dbReference type="Pfam" id="PF08450">
    <property type="entry name" value="SGL"/>
    <property type="match status" value="1"/>
</dbReference>
<comment type="similarity">
    <text evidence="1">Belongs to the SMP-30/CGR1 family.</text>
</comment>
<keyword evidence="4" id="KW-1185">Reference proteome</keyword>
<reference evidence="4" key="1">
    <citation type="journal article" date="2019" name="Int. J. Syst. Evol. Microbiol.">
        <title>The Global Catalogue of Microorganisms (GCM) 10K type strain sequencing project: providing services to taxonomists for standard genome sequencing and annotation.</title>
        <authorList>
            <consortium name="The Broad Institute Genomics Platform"/>
            <consortium name="The Broad Institute Genome Sequencing Center for Infectious Disease"/>
            <person name="Wu L."/>
            <person name="Ma J."/>
        </authorList>
    </citation>
    <scope>NUCLEOTIDE SEQUENCE [LARGE SCALE GENOMIC DNA]</scope>
    <source>
        <strain evidence="4">CCUG 50213</strain>
    </source>
</reference>
<name>A0ABW3TPB0_9MICO</name>
<dbReference type="PANTHER" id="PTHR10907">
    <property type="entry name" value="REGUCALCIN"/>
    <property type="match status" value="1"/>
</dbReference>
<evidence type="ECO:0000313" key="3">
    <source>
        <dbReference type="EMBL" id="MFD1201222.1"/>
    </source>
</evidence>
<dbReference type="EMBL" id="JBHTLY010000002">
    <property type="protein sequence ID" value="MFD1201222.1"/>
    <property type="molecule type" value="Genomic_DNA"/>
</dbReference>
<accession>A0ABW3TPB0</accession>
<dbReference type="RefSeq" id="WP_343957227.1">
    <property type="nucleotide sequence ID" value="NZ_BAAAKZ010000001.1"/>
</dbReference>
<evidence type="ECO:0000259" key="2">
    <source>
        <dbReference type="Pfam" id="PF08450"/>
    </source>
</evidence>
<dbReference type="InterPro" id="IPR013658">
    <property type="entry name" value="SGL"/>
</dbReference>
<dbReference type="PANTHER" id="PTHR10907:SF47">
    <property type="entry name" value="REGUCALCIN"/>
    <property type="match status" value="1"/>
</dbReference>